<organism evidence="3 4">
    <name type="scientific">Hyphomonas oceanitis SCH89</name>
    <dbReference type="NCBI Taxonomy" id="1280953"/>
    <lineage>
        <taxon>Bacteria</taxon>
        <taxon>Pseudomonadati</taxon>
        <taxon>Pseudomonadota</taxon>
        <taxon>Alphaproteobacteria</taxon>
        <taxon>Hyphomonadales</taxon>
        <taxon>Hyphomonadaceae</taxon>
        <taxon>Hyphomonas</taxon>
    </lineage>
</organism>
<name>A0A059GC72_9PROT</name>
<dbReference type="Gene3D" id="3.40.710.10">
    <property type="entry name" value="DD-peptidase/beta-lactamase superfamily"/>
    <property type="match status" value="1"/>
</dbReference>
<proteinExistence type="predicted"/>
<dbReference type="AlphaFoldDB" id="A0A059GC72"/>
<accession>A0A059GC72</accession>
<evidence type="ECO:0000313" key="3">
    <source>
        <dbReference type="EMBL" id="KDA04377.1"/>
    </source>
</evidence>
<gene>
    <name evidence="3" type="ORF">HOC_00790</name>
</gene>
<dbReference type="eggNOG" id="COG1680">
    <property type="taxonomic scope" value="Bacteria"/>
</dbReference>
<dbReference type="EMBL" id="ARYL01000001">
    <property type="protein sequence ID" value="KDA04377.1"/>
    <property type="molecule type" value="Genomic_DNA"/>
</dbReference>
<dbReference type="Pfam" id="PF00144">
    <property type="entry name" value="Beta-lactamase"/>
    <property type="match status" value="1"/>
</dbReference>
<dbReference type="InterPro" id="IPR050789">
    <property type="entry name" value="Diverse_Enzym_Activities"/>
</dbReference>
<sequence>MAVGHHVLKRAALRISLVGLVMIGSFCASAQELVPLPPQPEGLAWPTQGWETGEMAPDVAAIVQPMIDTAIAGEKAGPMGETRAVVIIHHGKLVAEAYRDGFGPDTKQVSWSMAKSVTSALVGRAVRLGLIKDIDAPMPTPFDAGDKRAEITWRQWLTMTDGLDYTEIGATGMADNDVIQMMYGPGRFDVLDYIKDQVPALHEPGTVWNYSTAAFHLIGHALQGLGPDYDKLRDEQRLVVALNDGDREAVRNCERLRVLGDANLPEACKDLLKRQGSAQ</sequence>
<dbReference type="InterPro" id="IPR012338">
    <property type="entry name" value="Beta-lactam/transpept-like"/>
</dbReference>
<dbReference type="Proteomes" id="UP000024942">
    <property type="component" value="Unassembled WGS sequence"/>
</dbReference>
<dbReference type="InterPro" id="IPR001466">
    <property type="entry name" value="Beta-lactam-related"/>
</dbReference>
<evidence type="ECO:0000259" key="2">
    <source>
        <dbReference type="Pfam" id="PF00144"/>
    </source>
</evidence>
<keyword evidence="4" id="KW-1185">Reference proteome</keyword>
<dbReference type="PATRIC" id="fig|1280953.3.peg.156"/>
<keyword evidence="1" id="KW-0732">Signal</keyword>
<dbReference type="PANTHER" id="PTHR43283">
    <property type="entry name" value="BETA-LACTAMASE-RELATED"/>
    <property type="match status" value="1"/>
</dbReference>
<evidence type="ECO:0000313" key="4">
    <source>
        <dbReference type="Proteomes" id="UP000024942"/>
    </source>
</evidence>
<protein>
    <submittedName>
        <fullName evidence="3">Beta-lactamase</fullName>
    </submittedName>
</protein>
<feature type="chain" id="PRO_5001573499" evidence="1">
    <location>
        <begin position="31"/>
        <end position="279"/>
    </location>
</feature>
<feature type="signal peptide" evidence="1">
    <location>
        <begin position="1"/>
        <end position="30"/>
    </location>
</feature>
<comment type="caution">
    <text evidence="3">The sequence shown here is derived from an EMBL/GenBank/DDBJ whole genome shotgun (WGS) entry which is preliminary data.</text>
</comment>
<evidence type="ECO:0000256" key="1">
    <source>
        <dbReference type="SAM" id="SignalP"/>
    </source>
</evidence>
<dbReference type="STRING" id="1280953.HOC_00790"/>
<reference evidence="3 4" key="1">
    <citation type="journal article" date="2014" name="Antonie Van Leeuwenhoek">
        <title>Hyphomonas beringensis sp. nov. and Hyphomonas chukchiensis sp. nov., isolated from surface seawater of the Bering Sea and Chukchi Sea.</title>
        <authorList>
            <person name="Li C."/>
            <person name="Lai Q."/>
            <person name="Li G."/>
            <person name="Dong C."/>
            <person name="Wang J."/>
            <person name="Liao Y."/>
            <person name="Shao Z."/>
        </authorList>
    </citation>
    <scope>NUCLEOTIDE SEQUENCE [LARGE SCALE GENOMIC DNA]</scope>
    <source>
        <strain evidence="3 4">SCH89</strain>
    </source>
</reference>
<feature type="domain" description="Beta-lactamase-related" evidence="2">
    <location>
        <begin position="84"/>
        <end position="224"/>
    </location>
</feature>
<dbReference type="PANTHER" id="PTHR43283:SF7">
    <property type="entry name" value="BETA-LACTAMASE-RELATED DOMAIN-CONTAINING PROTEIN"/>
    <property type="match status" value="1"/>
</dbReference>
<dbReference type="SUPFAM" id="SSF56601">
    <property type="entry name" value="beta-lactamase/transpeptidase-like"/>
    <property type="match status" value="1"/>
</dbReference>